<accession>I3SGA4</accession>
<dbReference type="AlphaFoldDB" id="I3SGA4"/>
<proteinExistence type="evidence at transcript level"/>
<evidence type="ECO:0000313" key="1">
    <source>
        <dbReference type="EMBL" id="AFK39296.1"/>
    </source>
</evidence>
<dbReference type="EMBL" id="BT139501">
    <property type="protein sequence ID" value="AFK39296.1"/>
    <property type="molecule type" value="mRNA"/>
</dbReference>
<name>I3SGA4_LOTJA</name>
<reference evidence="1" key="1">
    <citation type="submission" date="2012-05" db="EMBL/GenBank/DDBJ databases">
        <authorList>
            <person name="Krishnakumar V."/>
            <person name="Cheung F."/>
            <person name="Xiao Y."/>
            <person name="Chan A."/>
            <person name="Moskal W.A."/>
            <person name="Town C.D."/>
        </authorList>
    </citation>
    <scope>NUCLEOTIDE SEQUENCE</scope>
</reference>
<organism evidence="1">
    <name type="scientific">Lotus japonicus</name>
    <name type="common">Lotus corniculatus var. japonicus</name>
    <dbReference type="NCBI Taxonomy" id="34305"/>
    <lineage>
        <taxon>Eukaryota</taxon>
        <taxon>Viridiplantae</taxon>
        <taxon>Streptophyta</taxon>
        <taxon>Embryophyta</taxon>
        <taxon>Tracheophyta</taxon>
        <taxon>Spermatophyta</taxon>
        <taxon>Magnoliopsida</taxon>
        <taxon>eudicotyledons</taxon>
        <taxon>Gunneridae</taxon>
        <taxon>Pentapetalae</taxon>
        <taxon>rosids</taxon>
        <taxon>fabids</taxon>
        <taxon>Fabales</taxon>
        <taxon>Fabaceae</taxon>
        <taxon>Papilionoideae</taxon>
        <taxon>50 kb inversion clade</taxon>
        <taxon>NPAAA clade</taxon>
        <taxon>Hologalegina</taxon>
        <taxon>robinioid clade</taxon>
        <taxon>Loteae</taxon>
        <taxon>Lotus</taxon>
    </lineage>
</organism>
<sequence>MSSMRTSSMKRTLGTISAFPSSLYSATLVFICSLTSPQISPVSPVKSQKSLCLENITGFGPSNAAPLWQILSRFPGLHQLVELDLNQISLQVIISVTTNN</sequence>
<protein>
    <submittedName>
        <fullName evidence="1">Uncharacterized protein</fullName>
    </submittedName>
</protein>